<keyword evidence="5" id="KW-1185">Reference proteome</keyword>
<name>A0A3B3RES1_9TELE</name>
<dbReference type="Pfam" id="PF00620">
    <property type="entry name" value="RhoGAP"/>
    <property type="match status" value="1"/>
</dbReference>
<accession>A0A3B3RES1</accession>
<evidence type="ECO:0000259" key="3">
    <source>
        <dbReference type="PROSITE" id="PS50238"/>
    </source>
</evidence>
<dbReference type="Pfam" id="PF20924">
    <property type="entry name" value="RLIP76_Ral-bd"/>
    <property type="match status" value="1"/>
</dbReference>
<dbReference type="GO" id="GO:0031267">
    <property type="term" value="F:small GTPase binding"/>
    <property type="evidence" value="ECO:0007669"/>
    <property type="project" value="InterPro"/>
</dbReference>
<dbReference type="GeneTree" id="ENSGT00940000154639"/>
<proteinExistence type="predicted"/>
<dbReference type="InterPro" id="IPR000198">
    <property type="entry name" value="RhoGAP_dom"/>
</dbReference>
<reference evidence="4" key="2">
    <citation type="submission" date="2025-09" db="UniProtKB">
        <authorList>
            <consortium name="Ensembl"/>
        </authorList>
    </citation>
    <scope>IDENTIFICATION</scope>
</reference>
<dbReference type="InterPro" id="IPR039767">
    <property type="entry name" value="RALBP1"/>
</dbReference>
<dbReference type="AlphaFoldDB" id="A0A3B3RES1"/>
<sequence>MLPAIFRECVDHIENHGMCEGIYRVSGVKSKIEELKAAYDRGAPPRLGEQDPHTVASLLKQYLRELPEHLLGQDLAPCFEEACDHSTQAETVHEFRRLLALVAPPSCLLLAWLFTHMEHIISREADTKMNIQNISIVLNPTVKIGNRVLYVFLTHVPELFGSVSLKPAVRPLRWPNVASVPSLPDTADSIEEEIRRQEFLLNSLHQDLQVGEKDPSKEERLWEVQRILTALKRKLREAEKQEREGEDVKELSCQPSEDLSKEETSENEVINTLLAQENEILTEQEELLALEQGLRRQILRDILEDLQKQNEELEVKNTHLTQAIHEEQEAIIELRVQLRLLRSEQQRQPGPPPPAPTLPHRPETDRPPRSPATKATRIYGPRSPSL</sequence>
<dbReference type="GO" id="GO:0006897">
    <property type="term" value="P:endocytosis"/>
    <property type="evidence" value="ECO:0007669"/>
    <property type="project" value="TreeGrafter"/>
</dbReference>
<reference evidence="4" key="1">
    <citation type="submission" date="2025-08" db="UniProtKB">
        <authorList>
            <consortium name="Ensembl"/>
        </authorList>
    </citation>
    <scope>IDENTIFICATION</scope>
</reference>
<protein>
    <submittedName>
        <fullName evidence="4">RalA binding protein 1</fullName>
    </submittedName>
</protein>
<evidence type="ECO:0000256" key="1">
    <source>
        <dbReference type="ARBA" id="ARBA00022468"/>
    </source>
</evidence>
<feature type="compositionally biased region" description="Pro residues" evidence="2">
    <location>
        <begin position="349"/>
        <end position="359"/>
    </location>
</feature>
<evidence type="ECO:0000256" key="2">
    <source>
        <dbReference type="SAM" id="MobiDB-lite"/>
    </source>
</evidence>
<dbReference type="FunFam" id="1.20.58.90:FF:000001">
    <property type="entry name" value="ralA-binding protein 1"/>
    <property type="match status" value="1"/>
</dbReference>
<dbReference type="SUPFAM" id="SSF48350">
    <property type="entry name" value="GTPase activation domain, GAP"/>
    <property type="match status" value="1"/>
</dbReference>
<dbReference type="Proteomes" id="UP000261540">
    <property type="component" value="Unplaced"/>
</dbReference>
<dbReference type="GO" id="GO:0016020">
    <property type="term" value="C:membrane"/>
    <property type="evidence" value="ECO:0007669"/>
    <property type="project" value="TreeGrafter"/>
</dbReference>
<dbReference type="GO" id="GO:0007264">
    <property type="term" value="P:small GTPase-mediated signal transduction"/>
    <property type="evidence" value="ECO:0007669"/>
    <property type="project" value="InterPro"/>
</dbReference>
<dbReference type="GO" id="GO:0005096">
    <property type="term" value="F:GTPase activator activity"/>
    <property type="evidence" value="ECO:0007669"/>
    <property type="project" value="UniProtKB-KW"/>
</dbReference>
<dbReference type="SMART" id="SM00324">
    <property type="entry name" value="RhoGAP"/>
    <property type="match status" value="1"/>
</dbReference>
<feature type="domain" description="Rho-GAP" evidence="3">
    <location>
        <begin position="1"/>
        <end position="201"/>
    </location>
</feature>
<dbReference type="PANTHER" id="PTHR12783">
    <property type="entry name" value="RALA BINDING PROTEIN 1 RALBP1"/>
    <property type="match status" value="1"/>
</dbReference>
<dbReference type="InterPro" id="IPR008936">
    <property type="entry name" value="Rho_GTPase_activation_prot"/>
</dbReference>
<dbReference type="Gene3D" id="1.10.555.10">
    <property type="entry name" value="Rho GTPase activation protein"/>
    <property type="match status" value="1"/>
</dbReference>
<keyword evidence="1" id="KW-0343">GTPase activation</keyword>
<feature type="region of interest" description="Disordered" evidence="2">
    <location>
        <begin position="239"/>
        <end position="267"/>
    </location>
</feature>
<organism evidence="4 5">
    <name type="scientific">Paramormyrops kingsleyae</name>
    <dbReference type="NCBI Taxonomy" id="1676925"/>
    <lineage>
        <taxon>Eukaryota</taxon>
        <taxon>Metazoa</taxon>
        <taxon>Chordata</taxon>
        <taxon>Craniata</taxon>
        <taxon>Vertebrata</taxon>
        <taxon>Euteleostomi</taxon>
        <taxon>Actinopterygii</taxon>
        <taxon>Neopterygii</taxon>
        <taxon>Teleostei</taxon>
        <taxon>Osteoglossocephala</taxon>
        <taxon>Osteoglossomorpha</taxon>
        <taxon>Osteoglossiformes</taxon>
        <taxon>Mormyridae</taxon>
        <taxon>Paramormyrops</taxon>
    </lineage>
</organism>
<feature type="region of interest" description="Disordered" evidence="2">
    <location>
        <begin position="342"/>
        <end position="386"/>
    </location>
</feature>
<dbReference type="InterPro" id="IPR049041">
    <property type="entry name" value="RalBP1-like_Ral-bd"/>
</dbReference>
<evidence type="ECO:0000313" key="4">
    <source>
        <dbReference type="Ensembl" id="ENSPKIP00000016899.1"/>
    </source>
</evidence>
<feature type="compositionally biased region" description="Basic and acidic residues" evidence="2">
    <location>
        <begin position="239"/>
        <end position="250"/>
    </location>
</feature>
<evidence type="ECO:0000313" key="5">
    <source>
        <dbReference type="Proteomes" id="UP000261540"/>
    </source>
</evidence>
<dbReference type="PANTHER" id="PTHR12783:SF5">
    <property type="entry name" value="RALA-BINDING PROTEIN 1"/>
    <property type="match status" value="1"/>
</dbReference>
<dbReference type="STRING" id="1676925.ENSPKIP00000016899"/>
<dbReference type="Gene3D" id="1.20.58.90">
    <property type="match status" value="1"/>
</dbReference>
<dbReference type="PROSITE" id="PS50238">
    <property type="entry name" value="RHOGAP"/>
    <property type="match status" value="1"/>
</dbReference>
<dbReference type="Ensembl" id="ENSPKIT00000041402.1">
    <property type="protein sequence ID" value="ENSPKIP00000016899.1"/>
    <property type="gene ID" value="ENSPKIG00000003030.1"/>
</dbReference>